<dbReference type="InterPro" id="IPR050595">
    <property type="entry name" value="Bact_response_regulator"/>
</dbReference>
<sequence>MMPIRKVLVVDDSRTELMFLTGLLQKKGLQVRTAENADEALRSLAEDKPDLILMDVVMPGQNGFQLTRTISRDPRYSDVPIIMCTSKNQETDRVWGMRQGARGYVTKPVDPAQLQATIDALG</sequence>
<dbReference type="PROSITE" id="PS50110">
    <property type="entry name" value="RESPONSE_REGULATORY"/>
    <property type="match status" value="1"/>
</dbReference>
<feature type="domain" description="Response regulatory" evidence="3">
    <location>
        <begin position="6"/>
        <end position="122"/>
    </location>
</feature>
<dbReference type="EMBL" id="FNHP01000010">
    <property type="protein sequence ID" value="SDM65106.1"/>
    <property type="molecule type" value="Genomic_DNA"/>
</dbReference>
<evidence type="ECO:0000313" key="5">
    <source>
        <dbReference type="Proteomes" id="UP000198552"/>
    </source>
</evidence>
<reference evidence="5" key="1">
    <citation type="submission" date="2016-10" db="EMBL/GenBank/DDBJ databases">
        <authorList>
            <person name="Varghese N."/>
            <person name="Submissions S."/>
        </authorList>
    </citation>
    <scope>NUCLEOTIDE SEQUENCE [LARGE SCALE GENOMIC DNA]</scope>
    <source>
        <strain evidence="5">EPL6</strain>
    </source>
</reference>
<dbReference type="SMART" id="SM00448">
    <property type="entry name" value="REC"/>
    <property type="match status" value="1"/>
</dbReference>
<keyword evidence="5" id="KW-1185">Reference proteome</keyword>
<dbReference type="CDD" id="cd00156">
    <property type="entry name" value="REC"/>
    <property type="match status" value="1"/>
</dbReference>
<proteinExistence type="predicted"/>
<dbReference type="GO" id="GO:0000160">
    <property type="term" value="P:phosphorelay signal transduction system"/>
    <property type="evidence" value="ECO:0007669"/>
    <property type="project" value="InterPro"/>
</dbReference>
<feature type="modified residue" description="4-aspartylphosphate" evidence="2">
    <location>
        <position position="55"/>
    </location>
</feature>
<keyword evidence="1 2" id="KW-0597">Phosphoprotein</keyword>
<dbReference type="AlphaFoldDB" id="A0A1G9UZA0"/>
<organism evidence="4 5">
    <name type="scientific">Oryzisolibacter propanilivorax</name>
    <dbReference type="NCBI Taxonomy" id="1527607"/>
    <lineage>
        <taxon>Bacteria</taxon>
        <taxon>Pseudomonadati</taxon>
        <taxon>Pseudomonadota</taxon>
        <taxon>Betaproteobacteria</taxon>
        <taxon>Burkholderiales</taxon>
        <taxon>Comamonadaceae</taxon>
        <taxon>Oryzisolibacter</taxon>
    </lineage>
</organism>
<evidence type="ECO:0000256" key="1">
    <source>
        <dbReference type="ARBA" id="ARBA00022553"/>
    </source>
</evidence>
<dbReference type="STRING" id="1527607.SAMN05428957_110108"/>
<evidence type="ECO:0000259" key="3">
    <source>
        <dbReference type="PROSITE" id="PS50110"/>
    </source>
</evidence>
<dbReference type="PANTHER" id="PTHR44591:SF20">
    <property type="entry name" value="PROTEIN PILH"/>
    <property type="match status" value="1"/>
</dbReference>
<dbReference type="Gene3D" id="3.40.50.2300">
    <property type="match status" value="1"/>
</dbReference>
<name>A0A1G9UZA0_9BURK</name>
<dbReference type="InterPro" id="IPR011006">
    <property type="entry name" value="CheY-like_superfamily"/>
</dbReference>
<gene>
    <name evidence="4" type="ORF">SAMN05428957_110108</name>
</gene>
<dbReference type="Proteomes" id="UP000198552">
    <property type="component" value="Unassembled WGS sequence"/>
</dbReference>
<protein>
    <submittedName>
        <fullName evidence="4">Twitching motility two-component system response regulator PilH</fullName>
    </submittedName>
</protein>
<dbReference type="Pfam" id="PF00072">
    <property type="entry name" value="Response_reg"/>
    <property type="match status" value="1"/>
</dbReference>
<evidence type="ECO:0000256" key="2">
    <source>
        <dbReference type="PROSITE-ProRule" id="PRU00169"/>
    </source>
</evidence>
<evidence type="ECO:0000313" key="4">
    <source>
        <dbReference type="EMBL" id="SDM65106.1"/>
    </source>
</evidence>
<dbReference type="SUPFAM" id="SSF52172">
    <property type="entry name" value="CheY-like"/>
    <property type="match status" value="1"/>
</dbReference>
<dbReference type="InterPro" id="IPR001789">
    <property type="entry name" value="Sig_transdc_resp-reg_receiver"/>
</dbReference>
<dbReference type="PANTHER" id="PTHR44591">
    <property type="entry name" value="STRESS RESPONSE REGULATOR PROTEIN 1"/>
    <property type="match status" value="1"/>
</dbReference>
<accession>A0A1G9UZA0</accession>